<dbReference type="EMBL" id="BART01024484">
    <property type="protein sequence ID" value="GAH04389.1"/>
    <property type="molecule type" value="Genomic_DNA"/>
</dbReference>
<feature type="non-terminal residue" evidence="1">
    <location>
        <position position="1"/>
    </location>
</feature>
<gene>
    <name evidence="1" type="ORF">S01H4_44208</name>
</gene>
<reference evidence="1" key="1">
    <citation type="journal article" date="2014" name="Front. Microbiol.">
        <title>High frequency of phylogenetically diverse reductive dehalogenase-homologous genes in deep subseafloor sedimentary metagenomes.</title>
        <authorList>
            <person name="Kawai M."/>
            <person name="Futagami T."/>
            <person name="Toyoda A."/>
            <person name="Takaki Y."/>
            <person name="Nishi S."/>
            <person name="Hori S."/>
            <person name="Arai W."/>
            <person name="Tsubouchi T."/>
            <person name="Morono Y."/>
            <person name="Uchiyama I."/>
            <person name="Ito T."/>
            <person name="Fujiyama A."/>
            <person name="Inagaki F."/>
            <person name="Takami H."/>
        </authorList>
    </citation>
    <scope>NUCLEOTIDE SEQUENCE</scope>
    <source>
        <strain evidence="1">Expedition CK06-06</strain>
    </source>
</reference>
<name>X1DH83_9ZZZZ</name>
<proteinExistence type="predicted"/>
<sequence>TEIFLFVDKKPNRRFGKRNNITILAVDIRIKDRKNRENN</sequence>
<evidence type="ECO:0000313" key="1">
    <source>
        <dbReference type="EMBL" id="GAH04389.1"/>
    </source>
</evidence>
<comment type="caution">
    <text evidence="1">The sequence shown here is derived from an EMBL/GenBank/DDBJ whole genome shotgun (WGS) entry which is preliminary data.</text>
</comment>
<dbReference type="AlphaFoldDB" id="X1DH83"/>
<accession>X1DH83</accession>
<protein>
    <submittedName>
        <fullName evidence="1">Uncharacterized protein</fullName>
    </submittedName>
</protein>
<organism evidence="1">
    <name type="scientific">marine sediment metagenome</name>
    <dbReference type="NCBI Taxonomy" id="412755"/>
    <lineage>
        <taxon>unclassified sequences</taxon>
        <taxon>metagenomes</taxon>
        <taxon>ecological metagenomes</taxon>
    </lineage>
</organism>